<dbReference type="Pfam" id="PF12774">
    <property type="entry name" value="AAA_6"/>
    <property type="match status" value="1"/>
</dbReference>
<dbReference type="GO" id="GO:0007018">
    <property type="term" value="P:microtubule-based movement"/>
    <property type="evidence" value="ECO:0007669"/>
    <property type="project" value="InterPro"/>
</dbReference>
<dbReference type="Pfam" id="PF17857">
    <property type="entry name" value="AAA_lid_1"/>
    <property type="match status" value="1"/>
</dbReference>
<dbReference type="InterPro" id="IPR013602">
    <property type="entry name" value="Dynein_heavy_linker"/>
</dbReference>
<dbReference type="GO" id="GO:0005874">
    <property type="term" value="C:microtubule"/>
    <property type="evidence" value="ECO:0007669"/>
    <property type="project" value="UniProtKB-KW"/>
</dbReference>
<keyword evidence="11" id="KW-0505">Motor protein</keyword>
<dbReference type="FunFam" id="3.40.50.300:FF:000049">
    <property type="entry name" value="Dynein, axonemal, heavy chain 5"/>
    <property type="match status" value="1"/>
</dbReference>
<comment type="subcellular location">
    <subcellularLocation>
        <location evidence="1">Cytoplasm</location>
        <location evidence="1">Cytoskeleton</location>
        <location evidence="1">Cilium axoneme</location>
    </subcellularLocation>
</comment>
<evidence type="ECO:0000313" key="20">
    <source>
        <dbReference type="WBParaSite" id="TTAC_0000009801-mRNA-1"/>
    </source>
</evidence>
<evidence type="ECO:0000256" key="1">
    <source>
        <dbReference type="ARBA" id="ARBA00004430"/>
    </source>
</evidence>
<reference evidence="18 19" key="2">
    <citation type="submission" date="2018-11" db="EMBL/GenBank/DDBJ databases">
        <authorList>
            <consortium name="Pathogen Informatics"/>
        </authorList>
    </citation>
    <scope>NUCLEOTIDE SEQUENCE [LARGE SCALE GENOMIC DNA]</scope>
</reference>
<dbReference type="Gene3D" id="3.10.490.20">
    <property type="match status" value="1"/>
</dbReference>
<accession>A0A0R3WHR2</accession>
<feature type="region of interest" description="Disordered" evidence="15">
    <location>
        <begin position="1009"/>
        <end position="1035"/>
    </location>
</feature>
<dbReference type="InterPro" id="IPR042219">
    <property type="entry name" value="AAA_lid_11_sf"/>
</dbReference>
<dbReference type="Gene3D" id="1.20.920.20">
    <property type="match status" value="1"/>
</dbReference>
<dbReference type="FunFam" id="3.40.50.300:FF:000543">
    <property type="entry name" value="Dynein axonemal heavy chain 5"/>
    <property type="match status" value="1"/>
</dbReference>
<dbReference type="GO" id="GO:0045505">
    <property type="term" value="F:dynein intermediate chain binding"/>
    <property type="evidence" value="ECO:0007669"/>
    <property type="project" value="InterPro"/>
</dbReference>
<dbReference type="Pfam" id="PF03028">
    <property type="entry name" value="Dynein_heavy"/>
    <property type="match status" value="1"/>
</dbReference>
<dbReference type="Pfam" id="PF17852">
    <property type="entry name" value="Dynein_AAA_lid"/>
    <property type="match status" value="1"/>
</dbReference>
<dbReference type="InterPro" id="IPR055089">
    <property type="entry name" value="COP9_N"/>
</dbReference>
<dbReference type="FunFam" id="1.10.8.1220:FF:000001">
    <property type="entry name" value="Dynein axonemal heavy chain 5"/>
    <property type="match status" value="1"/>
</dbReference>
<dbReference type="InterPro" id="IPR026983">
    <property type="entry name" value="DHC"/>
</dbReference>
<dbReference type="FunFam" id="3.40.50.300:FF:002141">
    <property type="entry name" value="Dynein heavy chain"/>
    <property type="match status" value="1"/>
</dbReference>
<dbReference type="FunFam" id="3.40.50.300:FF:000044">
    <property type="entry name" value="Dynein heavy chain 5, axonemal"/>
    <property type="match status" value="1"/>
</dbReference>
<comment type="similarity">
    <text evidence="2">Belongs to the dynein heavy chain family.</text>
</comment>
<keyword evidence="6" id="KW-0547">Nucleotide-binding</keyword>
<dbReference type="Pfam" id="PF18199">
    <property type="entry name" value="Dynein_C"/>
    <property type="match status" value="1"/>
</dbReference>
<dbReference type="InterPro" id="IPR003593">
    <property type="entry name" value="AAA+_ATPase"/>
</dbReference>
<evidence type="ECO:0000256" key="2">
    <source>
        <dbReference type="ARBA" id="ARBA00008887"/>
    </source>
</evidence>
<feature type="domain" description="AAA+ ATPase" evidence="17">
    <location>
        <begin position="2161"/>
        <end position="2298"/>
    </location>
</feature>
<feature type="compositionally biased region" description="Basic and acidic residues" evidence="15">
    <location>
        <begin position="4584"/>
        <end position="4594"/>
    </location>
</feature>
<evidence type="ECO:0000259" key="17">
    <source>
        <dbReference type="SMART" id="SM00382"/>
    </source>
</evidence>
<dbReference type="Gene3D" id="1.10.8.1220">
    <property type="match status" value="1"/>
</dbReference>
<feature type="region of interest" description="Disordered" evidence="15">
    <location>
        <begin position="4305"/>
        <end position="4347"/>
    </location>
</feature>
<dbReference type="Gene3D" id="1.20.1270.280">
    <property type="match status" value="1"/>
</dbReference>
<keyword evidence="13" id="KW-0966">Cell projection</keyword>
<dbReference type="Pfam" id="PF12775">
    <property type="entry name" value="AAA_7"/>
    <property type="match status" value="1"/>
</dbReference>
<dbReference type="FunFam" id="1.10.8.710:FF:000003">
    <property type="entry name" value="Dynein axonemal heavy chain 5"/>
    <property type="match status" value="1"/>
</dbReference>
<dbReference type="GO" id="GO:0005524">
    <property type="term" value="F:ATP binding"/>
    <property type="evidence" value="ECO:0007669"/>
    <property type="project" value="UniProtKB-KW"/>
</dbReference>
<dbReference type="Pfam" id="PF18198">
    <property type="entry name" value="AAA_lid_11"/>
    <property type="match status" value="1"/>
</dbReference>
<dbReference type="Gene3D" id="1.20.58.1120">
    <property type="match status" value="1"/>
</dbReference>
<dbReference type="InterPro" id="IPR042222">
    <property type="entry name" value="Dynein_2_N"/>
</dbReference>
<reference evidence="20" key="1">
    <citation type="submission" date="2016-04" db="UniProtKB">
        <authorList>
            <consortium name="WormBaseParasite"/>
        </authorList>
    </citation>
    <scope>IDENTIFICATION</scope>
</reference>
<dbReference type="InterPro" id="IPR042228">
    <property type="entry name" value="Dynein_linker_3"/>
</dbReference>
<sequence length="4888" mass="554314">MIYAALKMWERSFKFFTMACSIPTPSCSSLLLAAAKRLVIVSIIYKGEYSLEPYMKLEEAFLTSNPADLREVIEKNLSIFATTFMSLSVRDLAARAHLDSLETAETQLLDMAGSKSIFVKIDQRNGCVRFLDNPERYESLEVLDSLVQKLKATMNYDTTLRRILSEETTISVLDDSERIRGMRENRRALIDDRHMNIIVRLERVFGVEPQIASEWLLDYGQLEALNAFFEPNSAKVLMVAFADQNFNVHSTAKEAFKIQKKNLRGTKRYFFHNGQLPLKTETCVFMRVFFDGALTTNNLNTETLTCKLDPAAGFVIPMFEYLKKFILPGVQVQAANMHQLTPQQHDDYCDYLDNYINSLETVIACSQEHVTLPPYMLYEQVHFNDMEGLIALSKTPEGLSLIEENASAWMKKIYEETKAVELIHVEINQTGPDGEFRFWKCQMTRMNSLVQELSRPDIKNVISVLEQAKSGIIPTWVLLDKKVKYANAEAAGNVKYLSTIEKLCAPLVVTDLITNQIIFTCKRYLTHNGTKSIWEQESDEMVARMTDCIGVNLAYQTAYRVTRQEMIDANEKRAFNFSEVQIFGNMNLFTQRLDYLTRVLKTLKQYSVLHDFVLEGKEPLIVKFDRLKSMIISRPYDYLDHRNSMFESDYDEFKERISEIHDMLLNIISVNFTKPSSLMNAVRLQERLETINIPGLDHGTRYRQLCDKLMQEINTIMDQFQTNFASPPLGRNMPHFGGRIAWARNFYRRLEEPMNAICTKAPKALISPEGQDLVSAYNEVTAKIVGYEIAVYQTWTKLILKKLNGLSAPLIVYSHQPAPFGRPFVNLDPDVIGLLREIFVLDKLQCPIPSFAKETLLKAKYIKYHYEQLKNVLSTLTDFERLLKQIDDISVNRIDLVLSELGQTTILSLPGPDDPALEIFDLVRLAKGQILAAADTMNALTITVLKATVEMLNILLEDYDKFVDENNLEKIIADEVQIRYAHMENQEPNGGSPNRTKVADLEADTTGKSTVVTKGNSGAESQTATQAKEETKLPPEVQVSLKTAVQVALAADEMMMSLGSRATEAVCQSVRSALDSIWNCLAVKEAASILKDMPLGMKVKAEGTRPQPLVRCYARLVGTQVDIWPRPAEIQAALRSIVGGIEGSCKGVLAWGMDGRKRDINEKALTAGPVGTELAHDGTSVTAGSNSQTSADEKHASLFVPSSNSSTRTEAGETGSSLSPSGPPVPSGSTWGVEEEGGANADTQGIPGSGGGTNSDSNSRKMRSSRNTLLAKQITGMLETDITLRFNTYKEVHGDREIYRLRNFISSGLQQMKKIVFQHDGIIYEAESLTSYLEQFSHIYKCDVDAELEAFLGAEPGMHEFQMKFSDLQKYEEQVEREPDHYVVGALYVCLDDFKRKIRIILNNYVQAFVSKFISPLDEVQNQIEEWDRNLAKGVANLDDIAFVMDILADIREKDIKQDMTLMQCEDATNLISKYNMPFPKELADRVESCRYAYFRIKEKALQKLDYILSIQAGYRDGLLEGIAALKELVSEFETDYDEKGPMVSGLPPQIALDRQVQFKNRYDNLTRKMLTARKGEELFGLPITDYSRLGGIGKELDLLQRLYGLYNEVNKTVSGYYDIIWRDVNMEKIAADLEEFQKKCKRLPKALKNWPAYTDLEKIINDFNEKVPLLEMMTNKAMKPRHWQRLAALTNYNFDVESESFMLKTMLDAPLLESKDDVEDICISAVREKDIEAKLSGVIGDWTHQELKLAAFKTRGELLLKGDRVSEIIPMLEDSLMILGSLMSNRYNVPFRKPIQEWVQKLSVTSEVLENWMRVQNLWVYLEAVFVGGDIAKQLPQEAKRFQTVDKAWVKVMDRARDNPNVVACCAGDGSLTEILPRLLNQLEVCQKSLSGYLEKKRLKFPRFFFVSDPVLLEILGQASDPTAIQPHLLAIFDNTKSVLFSEKAPDILAAFSSEGERLDMFVPVKCEGQVESWLNTLLITSRLSLHLSIQKASFLITDPACELIEFFTAQLAQIGIIGLQIIWTMDATEALKEAKLEPKAMVKTNKHFLDLLNLLINETTKDLNSLQRTKFETLITIMPIINESAQIQVKQGIKSPDDFEWTKQTRTYFNEEVDACVVSITDVNFAYQNEFLGCTERLVITPLTDRCYITLSQALNMHLGGAPAGPAGTGKTETTKDMGRCLGKYVVVFNCSDQMDFRGLGRIYKGLAQSGSWGCFDEFNRIELPVLSVAAQQIAIVLSAKRDGMTSFVFTDGDEVSLDPEFGIFLTMNPGYAGRQELPENLKINFRSVAMMVPDRQIIIRVKLAACGFVDNIILSRKFFVLYKLCEEQLTKQVHYDFGLRNILSVLRTLGAARRKNPTDSEDRTVMRGLRDMNLSKLVDQDEPLFSSLIDDLFPGTVLEKATYPELQRAIENATSQFKLVNHPAWNLKVVQLYETQNVRHGMMALGPSGAGKTACIRTLMAAMTEFWEPHREMRMNPKAITAPEMFGRLDVSTNDWTDGIFSTLWRRTLKKKPTEHIWLILDGPVDAIWIENLNSVLDDNKTLTLANGDRIPMAPNTKILFEVHNIDNASPATVSRNGMVFMSSSVLDWDPISKARLDYRPDHERRKFHELFRNSFAHSYRFVSQTLSIKMPYLEAFFVHQLCTLLDGLLQNNTDKYLERIYIFALMWSIGALLELDDRSRLEKFWRTELSVKLDLPSVDDSKSETIFEYFVGPNGEWVHWSTRIDEYIYPTDKDPEFSSILVPNVDNIRTDYLIRLVGKQEKAVLLTGEQGTAKTVMLSNYMTSFPNDAYTFKSLNFSSATTPGLFQRTMESFVEKRVGTTFGPPAGKKMIVFVDDISMPMINEWGDQVANEIVRQTMEMRGFYSLDKPGEFTNIVDVQFLAAMIHPGGGRNDIPERLKRQFACFNCTLPSNNSIDKIFSTIGLGHYCRARGFTEEVINMVRDLVPFVRRVWQQTKIKMLPTPAKFHYIFNLRDLSRIWQGIIYGTSEVFTTPDLLIKLCKHEVTRVIADRFIDPTDLAWFDKNFNRTLEDMMSEDVVAYAQDEVFFVDFMRDPPEATGEEGEDFDFSAPKIYEPVFDLRVLVDRLNNFLRERNESVRGAPLDIVFFRDAVIHLVKVSRIIRTPRGNCLLVGVGGSGKRSVTRLATYIAEYVDFNIVLTRSYNVNDFLDDLRSLYRKAGQEGKGVTFIFTDSDVKDEAFLEYMNNMLTSGTVSGLFSRDDIDDILNALIPIMKKEFPRRPPDIETLNDYFFQRIRKNLHICLCFSPIGKRFRTWALYFPGLISGCTIDWFHKWPKDALLAVAQQYLGSFNIESSPSVKENVIDLVASVHDGVAVKCEQYFERYRRTAHVTPKSYISFLSGYSKVYDQQLSSIQSLINRLSSGLQKLDEAQESIAKLSVELVEKKKELQIANAEAEVVLADVMQQTQAAEQVKNKVLVVKNKCETIVSSIAAEKLIAEEKLADAKPALEEAEAALNTIKPGDIATVRKLAKPPHLIMRIMDCVLLLFQRPLLPFQEDPDRHGCMKPSWNDSLKLMANTNFLQSLLNFPRDYITEETVDLMEPYFMAEDYNLETAKKVCGNVAGLCSWTTAMEKFYWINREVIPLKDNLAKQEIKLNAAKTDLAKAEAVLEEKERQLAVVRALFEKAMLRKKELAEDAESCQKRIATATTLIDGLSGEKVRWTEETRTLGDQVIRLVGDVLMATAFLSYCGCFNQDFRNRIINSWVKSLLKMKIPHTHNLDLINMLTEGPTIAEWNLEGLPSDDLSVQNAIIVTQATRYPLLIDPQSQGKNWIIRHEAAHNMLVTTLEHRYFRTHLEDSLSQGRPLLIENIGVDLDPVLDNIFDKNFLKSGTGWKVKVGDKEVEMSPGFTLYITTKLPNPAYSPEIFARTSLIDFTVTSKGLEDQLLARVIQTEKEELEQMRINLVAQMTANKRRILDLEDNLLMRLASTKGSLVDDQGLVDVLQTTKSTSIEVSEQIALAQETETEITAAREEYRPVAARGSLLYFLLSEVSAVNPMYQTGLGRFLKLFDESMELSEKCVVTARRIINIIEYMTYSVWSFAVRGMFKLDKTMTTLMLALRIDLQRKAVRHEEFMVFIQGGSALDLKTCPPKPGKWITDLTWLNLVALSKLTEFSNIVQQVTSTEKQWRQWFDKEAPEEETIPCGYEHTLDVFRRLLLIRSWCPDRALQQAKKYIVHSLGQSYIEDVPVNIIDLSNEADARTPLCGLLSMGADPTPFIEHAARKLRINLGVVSMGQGQEVHARRLLKTAVTEGTWVLLQNCHLCIEYVQELFEMLTSMGDVNPKGKAKEGTDGAGGGDIGVQGEAGGGGGGNEGGGGGSGPSAPDSFVSAPSKSGFVHDQFRLWITTEEHKKFPINLLQIAIKFTNEPPEGIKANLTRTYLGITQDFLEICVTNHWRIILYSLAYLHCTVQERRKYGPLGWCIPYEFNQSDFNASVQFLQNHLDTLQFKKGQKISGIDWKCTCYMISEIQYGGRVTDDFDLRLLKCLTRNNFQEAMFLPEYTMVEHYPIPLFGTVTDYLNYIKNDLPPRDSPEAFGLHTNADINYSTQTTRRILATIVSIQPKDDSGDSGDGKDEDDSDTGGTHKPAVETRETIVHRICTELLKKLPPPYVPFQVAEQLKALGALKPLNIFLRQEVQRMDKVIKLVLTTLTDLRLAIDGTVVMNEDLRDALDCIYDAQVPAYWIKSSWDSSTLGFWFSELLERNTQFSTWLEKGRPLYFWMTGFFNPQGFLTAMRQEISRSHEGWSLDSAVLSSHVTKLSVDEVREPPPEGVFVYGLFIEGAAWERRSGRLIEARPKILYEPMPVIHLFAVQEGKKTVVGRPPYACPIYRKPKRTDLTYVTSLDLSCSKNPDHWIKRSVALLCDIK</sequence>
<dbReference type="Gene3D" id="1.10.287.2620">
    <property type="match status" value="1"/>
</dbReference>
<dbReference type="InterPro" id="IPR027417">
    <property type="entry name" value="P-loop_NTPase"/>
</dbReference>
<dbReference type="Gene3D" id="3.20.180.20">
    <property type="entry name" value="Dynein heavy chain, N-terminal domain 2"/>
    <property type="match status" value="1"/>
</dbReference>
<keyword evidence="19" id="KW-1185">Reference proteome</keyword>
<dbReference type="FunFam" id="1.20.140.100:FF:000003">
    <property type="entry name" value="Dynein, axonemal, heavy chain 5"/>
    <property type="match status" value="1"/>
</dbReference>
<evidence type="ECO:0000313" key="18">
    <source>
        <dbReference type="EMBL" id="VDM15832.1"/>
    </source>
</evidence>
<feature type="coiled-coil region" evidence="14">
    <location>
        <begin position="3611"/>
        <end position="3666"/>
    </location>
</feature>
<dbReference type="InterPro" id="IPR041658">
    <property type="entry name" value="AAA_lid_11"/>
</dbReference>
<dbReference type="PANTHER" id="PTHR46532">
    <property type="entry name" value="MALE FERTILITY FACTOR KL5"/>
    <property type="match status" value="1"/>
</dbReference>
<dbReference type="Pfam" id="PF08393">
    <property type="entry name" value="DHC_N2"/>
    <property type="match status" value="1"/>
</dbReference>
<dbReference type="SUPFAM" id="SSF52540">
    <property type="entry name" value="P-loop containing nucleoside triphosphate hydrolases"/>
    <property type="match status" value="4"/>
</dbReference>
<dbReference type="InterPro" id="IPR004273">
    <property type="entry name" value="Dynein_heavy_D6_P-loop"/>
</dbReference>
<dbReference type="Gene3D" id="1.10.8.720">
    <property type="entry name" value="Region D6 of dynein motor"/>
    <property type="match status" value="1"/>
</dbReference>
<proteinExistence type="inferred from homology"/>
<dbReference type="SMART" id="SM00088">
    <property type="entry name" value="PINT"/>
    <property type="match status" value="1"/>
</dbReference>
<dbReference type="FunFam" id="1.20.920.20:FF:000004">
    <property type="entry name" value="Dynein axonemal heavy chain 5"/>
    <property type="match status" value="1"/>
</dbReference>
<dbReference type="Gene3D" id="1.10.472.130">
    <property type="match status" value="1"/>
</dbReference>
<feature type="compositionally biased region" description="Polar residues" evidence="15">
    <location>
        <begin position="1179"/>
        <end position="1190"/>
    </location>
</feature>
<dbReference type="Pfam" id="PF08385">
    <property type="entry name" value="DHC_N1"/>
    <property type="match status" value="2"/>
</dbReference>
<dbReference type="GO" id="GO:0097729">
    <property type="term" value="C:9+2 motile cilium"/>
    <property type="evidence" value="ECO:0007669"/>
    <property type="project" value="UniProtKB-ARBA"/>
</dbReference>
<feature type="region of interest" description="Disordered" evidence="15">
    <location>
        <begin position="4583"/>
        <end position="4609"/>
    </location>
</feature>
<dbReference type="InterPro" id="IPR041589">
    <property type="entry name" value="DNAH3_AAA_lid_1"/>
</dbReference>
<dbReference type="Gene3D" id="1.10.8.710">
    <property type="match status" value="1"/>
</dbReference>
<dbReference type="Gene3D" id="1.20.140.100">
    <property type="entry name" value="Dynein heavy chain, N-terminal domain 2"/>
    <property type="match status" value="1"/>
</dbReference>
<feature type="region of interest" description="Disordered" evidence="15">
    <location>
        <begin position="1171"/>
        <end position="1264"/>
    </location>
</feature>
<dbReference type="WBParaSite" id="TTAC_0000009801-mRNA-1">
    <property type="protein sequence ID" value="TTAC_0000009801-mRNA-1"/>
    <property type="gene ID" value="TTAC_0000009801"/>
</dbReference>
<organism evidence="20">
    <name type="scientific">Hydatigena taeniaeformis</name>
    <name type="common">Feline tapeworm</name>
    <name type="synonym">Taenia taeniaeformis</name>
    <dbReference type="NCBI Taxonomy" id="6205"/>
    <lineage>
        <taxon>Eukaryota</taxon>
        <taxon>Metazoa</taxon>
        <taxon>Spiralia</taxon>
        <taxon>Lophotrochozoa</taxon>
        <taxon>Platyhelminthes</taxon>
        <taxon>Cestoda</taxon>
        <taxon>Eucestoda</taxon>
        <taxon>Cyclophyllidea</taxon>
        <taxon>Taeniidae</taxon>
        <taxon>Hydatigera</taxon>
    </lineage>
</organism>
<dbReference type="FunFam" id="1.20.920.30:FF:000004">
    <property type="entry name" value="Dynein axonemal heavy chain 5"/>
    <property type="match status" value="1"/>
</dbReference>
<evidence type="ECO:0000256" key="15">
    <source>
        <dbReference type="SAM" id="MobiDB-lite"/>
    </source>
</evidence>
<evidence type="ECO:0000256" key="8">
    <source>
        <dbReference type="ARBA" id="ARBA00023017"/>
    </source>
</evidence>
<dbReference type="Gene3D" id="1.20.920.30">
    <property type="match status" value="1"/>
</dbReference>
<dbReference type="InterPro" id="IPR013594">
    <property type="entry name" value="Dynein_heavy_tail"/>
</dbReference>
<dbReference type="GO" id="GO:0051959">
    <property type="term" value="F:dynein light intermediate chain binding"/>
    <property type="evidence" value="ECO:0007669"/>
    <property type="project" value="InterPro"/>
</dbReference>
<evidence type="ECO:0000256" key="6">
    <source>
        <dbReference type="ARBA" id="ARBA00022741"/>
    </source>
</evidence>
<keyword evidence="9 14" id="KW-0175">Coiled coil</keyword>
<dbReference type="OrthoDB" id="286107at2759"/>
<evidence type="ECO:0000313" key="19">
    <source>
        <dbReference type="Proteomes" id="UP000274429"/>
    </source>
</evidence>
<protein>
    <submittedName>
        <fullName evidence="20">DHC_N1 domain-containing protein</fullName>
    </submittedName>
</protein>
<dbReference type="Proteomes" id="UP000274429">
    <property type="component" value="Unassembled WGS sequence"/>
</dbReference>
<dbReference type="PANTHER" id="PTHR46532:SF4">
    <property type="entry name" value="AAA+ ATPASE DOMAIN-CONTAINING PROTEIN"/>
    <property type="match status" value="1"/>
</dbReference>
<dbReference type="GO" id="GO:0005858">
    <property type="term" value="C:axonemal dynein complex"/>
    <property type="evidence" value="ECO:0007669"/>
    <property type="project" value="TreeGrafter"/>
</dbReference>
<keyword evidence="10" id="KW-0969">Cilium</keyword>
<evidence type="ECO:0000256" key="7">
    <source>
        <dbReference type="ARBA" id="ARBA00022840"/>
    </source>
</evidence>
<dbReference type="InterPro" id="IPR043157">
    <property type="entry name" value="Dynein_AAA1S"/>
</dbReference>
<evidence type="ECO:0000256" key="11">
    <source>
        <dbReference type="ARBA" id="ARBA00023175"/>
    </source>
</evidence>
<dbReference type="FunFam" id="3.40.50.300:FF:001221">
    <property type="entry name" value="Axonemal dynein heavy chain 8"/>
    <property type="match status" value="1"/>
</dbReference>
<keyword evidence="5" id="KW-0677">Repeat</keyword>
<dbReference type="InterPro" id="IPR043160">
    <property type="entry name" value="Dynein_C_barrel"/>
</dbReference>
<evidence type="ECO:0000259" key="16">
    <source>
        <dbReference type="SMART" id="SM00088"/>
    </source>
</evidence>
<keyword evidence="3" id="KW-0963">Cytoplasm</keyword>
<dbReference type="InterPro" id="IPR036390">
    <property type="entry name" value="WH_DNA-bd_sf"/>
</dbReference>
<dbReference type="Pfam" id="PF01399">
    <property type="entry name" value="PCI"/>
    <property type="match status" value="1"/>
</dbReference>
<feature type="compositionally biased region" description="Gly residues" evidence="15">
    <location>
        <begin position="4314"/>
        <end position="4342"/>
    </location>
</feature>
<dbReference type="FunFam" id="3.10.490.20:FF:000010">
    <property type="entry name" value="Dynein heavy chain, putative"/>
    <property type="match status" value="1"/>
</dbReference>
<evidence type="ECO:0000256" key="14">
    <source>
        <dbReference type="SAM" id="Coils"/>
    </source>
</evidence>
<feature type="compositionally biased region" description="Polar residues" evidence="15">
    <location>
        <begin position="1009"/>
        <end position="1026"/>
    </location>
</feature>
<dbReference type="InterPro" id="IPR024743">
    <property type="entry name" value="Dynein_HC_stalk"/>
</dbReference>
<keyword evidence="12" id="KW-0206">Cytoskeleton</keyword>
<dbReference type="GO" id="GO:0008569">
    <property type="term" value="F:minus-end-directed microtubule motor activity"/>
    <property type="evidence" value="ECO:0007669"/>
    <property type="project" value="InterPro"/>
</dbReference>
<keyword evidence="8" id="KW-0243">Dynein</keyword>
<dbReference type="InterPro" id="IPR024317">
    <property type="entry name" value="Dynein_heavy_chain_D4_dom"/>
</dbReference>
<dbReference type="FunFam" id="3.20.180.20:FF:000001">
    <property type="entry name" value="Dynein axonemal heavy chain 5"/>
    <property type="match status" value="1"/>
</dbReference>
<evidence type="ECO:0000256" key="4">
    <source>
        <dbReference type="ARBA" id="ARBA00022701"/>
    </source>
</evidence>
<dbReference type="Pfam" id="PF22788">
    <property type="entry name" value="COP9_hel_rpt"/>
    <property type="match status" value="1"/>
</dbReference>
<dbReference type="SMART" id="SM00382">
    <property type="entry name" value="AAA"/>
    <property type="match status" value="3"/>
</dbReference>
<keyword evidence="7" id="KW-0067">ATP-binding</keyword>
<keyword evidence="4" id="KW-0493">Microtubule</keyword>
<dbReference type="STRING" id="6205.A0A0R3WHR2"/>
<dbReference type="Pfam" id="PF12780">
    <property type="entry name" value="AAA_8"/>
    <property type="match status" value="1"/>
</dbReference>
<feature type="domain" description="AAA+ ATPase" evidence="17">
    <location>
        <begin position="2764"/>
        <end position="2912"/>
    </location>
</feature>
<evidence type="ECO:0000256" key="10">
    <source>
        <dbReference type="ARBA" id="ARBA00023069"/>
    </source>
</evidence>
<evidence type="ECO:0000256" key="9">
    <source>
        <dbReference type="ARBA" id="ARBA00023054"/>
    </source>
</evidence>
<feature type="coiled-coil region" evidence="14">
    <location>
        <begin position="3376"/>
        <end position="3428"/>
    </location>
</feature>
<dbReference type="Gene3D" id="6.10.140.1060">
    <property type="match status" value="1"/>
</dbReference>
<feature type="domain" description="PCI" evidence="16">
    <location>
        <begin position="63"/>
        <end position="150"/>
    </location>
</feature>
<dbReference type="InterPro" id="IPR035706">
    <property type="entry name" value="AAA_9"/>
</dbReference>
<gene>
    <name evidence="18" type="ORF">TTAC_LOCUS99</name>
</gene>
<dbReference type="InterPro" id="IPR035699">
    <property type="entry name" value="AAA_6"/>
</dbReference>
<dbReference type="Pfam" id="PF12777">
    <property type="entry name" value="MT"/>
    <property type="match status" value="1"/>
</dbReference>
<evidence type="ECO:0000256" key="12">
    <source>
        <dbReference type="ARBA" id="ARBA00023212"/>
    </source>
</evidence>
<evidence type="ECO:0000256" key="13">
    <source>
        <dbReference type="ARBA" id="ARBA00023273"/>
    </source>
</evidence>
<dbReference type="FunFam" id="1.20.1270.280:FF:000002">
    <property type="entry name" value="Dynein heavy chain 5, axonemal"/>
    <property type="match status" value="1"/>
</dbReference>
<evidence type="ECO:0000256" key="5">
    <source>
        <dbReference type="ARBA" id="ARBA00022737"/>
    </source>
</evidence>
<dbReference type="InterPro" id="IPR041466">
    <property type="entry name" value="Dynein_AAA5_ext"/>
</dbReference>
<dbReference type="SUPFAM" id="SSF46785">
    <property type="entry name" value="Winged helix' DNA-binding domain"/>
    <property type="match status" value="1"/>
</dbReference>
<feature type="domain" description="AAA+ ATPase" evidence="17">
    <location>
        <begin position="2441"/>
        <end position="2596"/>
    </location>
</feature>
<dbReference type="InterPro" id="IPR041228">
    <property type="entry name" value="Dynein_C"/>
</dbReference>
<dbReference type="Pfam" id="PF12781">
    <property type="entry name" value="AAA_9"/>
    <property type="match status" value="1"/>
</dbReference>
<feature type="compositionally biased region" description="Polar residues" evidence="15">
    <location>
        <begin position="1200"/>
        <end position="1209"/>
    </location>
</feature>
<dbReference type="Gene3D" id="3.40.50.300">
    <property type="entry name" value="P-loop containing nucleotide triphosphate hydrolases"/>
    <property type="match status" value="5"/>
</dbReference>
<name>A0A0R3WHR2_HYDTA</name>
<dbReference type="EMBL" id="UYWX01000007">
    <property type="protein sequence ID" value="VDM15832.1"/>
    <property type="molecule type" value="Genomic_DNA"/>
</dbReference>
<evidence type="ECO:0000256" key="3">
    <source>
        <dbReference type="ARBA" id="ARBA00022490"/>
    </source>
</evidence>
<dbReference type="InterPro" id="IPR000717">
    <property type="entry name" value="PCI_dom"/>
</dbReference>